<protein>
    <submittedName>
        <fullName evidence="2">G_PROTEIN_RECEP_F1_2 domain-containing protein</fullName>
    </submittedName>
</protein>
<proteinExistence type="predicted"/>
<name>A0AC35UEQ3_9BILA</name>
<evidence type="ECO:0000313" key="1">
    <source>
        <dbReference type="Proteomes" id="UP000095286"/>
    </source>
</evidence>
<organism evidence="1 2">
    <name type="scientific">Rhabditophanes sp. KR3021</name>
    <dbReference type="NCBI Taxonomy" id="114890"/>
    <lineage>
        <taxon>Eukaryota</taxon>
        <taxon>Metazoa</taxon>
        <taxon>Ecdysozoa</taxon>
        <taxon>Nematoda</taxon>
        <taxon>Chromadorea</taxon>
        <taxon>Rhabditida</taxon>
        <taxon>Tylenchina</taxon>
        <taxon>Panagrolaimomorpha</taxon>
        <taxon>Strongyloidoidea</taxon>
        <taxon>Alloionematidae</taxon>
        <taxon>Rhabditophanes</taxon>
    </lineage>
</organism>
<sequence length="313" mass="35920">MFLNINCISLYKYYPINGYIAMTFTQFIFDSVFALFSLVARLELIIMDKYLVYHLVYSYNFDNLGYYGYMAVMFAWYSTCYGNIGLIVIILVMRYFQIVKSKIMTLRHYVYGCMGVLIFPAIVNLNLCAAFDQTLPLDIAYRLKLNGTYQNDLILPNTKSLAMPMNSWKFYSCMTGYIIYLAINYGVVIFTYITFKRFMIQNQESMSSLTRKINIEFNRILLIQCGSPLIVGLPLVVYIASLFTSSTWDEGGTVIVSLLTATPIINSTAFLCFSSKNRIILKTRFENMINTLCLGKINIVQVKPIEASTIFPI</sequence>
<dbReference type="WBParaSite" id="RSKR_0001040942.1">
    <property type="protein sequence ID" value="RSKR_0001040942.1"/>
    <property type="gene ID" value="RSKR_0001040942"/>
</dbReference>
<dbReference type="Proteomes" id="UP000095286">
    <property type="component" value="Unplaced"/>
</dbReference>
<accession>A0AC35UEQ3</accession>
<evidence type="ECO:0000313" key="2">
    <source>
        <dbReference type="WBParaSite" id="RSKR_0001040942.1"/>
    </source>
</evidence>
<reference evidence="2" key="1">
    <citation type="submission" date="2016-11" db="UniProtKB">
        <authorList>
            <consortium name="WormBaseParasite"/>
        </authorList>
    </citation>
    <scope>IDENTIFICATION</scope>
    <source>
        <strain evidence="2">KR3021</strain>
    </source>
</reference>